<dbReference type="CDD" id="cd00024">
    <property type="entry name" value="CD_CSD"/>
    <property type="match status" value="1"/>
</dbReference>
<evidence type="ECO:0000313" key="3">
    <source>
        <dbReference type="EMBL" id="ETI53689.1"/>
    </source>
</evidence>
<dbReference type="SMART" id="SM00298">
    <property type="entry name" value="CHROMO"/>
    <property type="match status" value="1"/>
</dbReference>
<accession>V9FQF7</accession>
<feature type="compositionally biased region" description="Basic and acidic residues" evidence="1">
    <location>
        <begin position="87"/>
        <end position="108"/>
    </location>
</feature>
<dbReference type="HOGENOM" id="CLU_1362762_0_0_1"/>
<comment type="caution">
    <text evidence="3">The sequence shown here is derived from an EMBL/GenBank/DDBJ whole genome shotgun (WGS) entry which is preliminary data.</text>
</comment>
<gene>
    <name evidence="3" type="ORF">F443_03400</name>
</gene>
<dbReference type="Gene3D" id="2.40.50.40">
    <property type="match status" value="1"/>
</dbReference>
<reference evidence="3 4" key="1">
    <citation type="submission" date="2013-11" db="EMBL/GenBank/DDBJ databases">
        <title>The Genome Sequence of Phytophthora parasitica P1569.</title>
        <authorList>
            <consortium name="The Broad Institute Genomics Platform"/>
            <person name="Russ C."/>
            <person name="Tyler B."/>
            <person name="Panabieres F."/>
            <person name="Shan W."/>
            <person name="Tripathy S."/>
            <person name="Grunwald N."/>
            <person name="Machado M."/>
            <person name="Johnson C.S."/>
            <person name="Arredondo F."/>
            <person name="Hong C."/>
            <person name="Coffey M."/>
            <person name="Young S.K."/>
            <person name="Zeng Q."/>
            <person name="Gargeya S."/>
            <person name="Fitzgerald M."/>
            <person name="Abouelleil A."/>
            <person name="Alvarado L."/>
            <person name="Chapman S.B."/>
            <person name="Gainer-Dewar J."/>
            <person name="Goldberg J."/>
            <person name="Griggs A."/>
            <person name="Gujja S."/>
            <person name="Hansen M."/>
            <person name="Howarth C."/>
            <person name="Imamovic A."/>
            <person name="Ireland A."/>
            <person name="Larimer J."/>
            <person name="McCowan C."/>
            <person name="Murphy C."/>
            <person name="Pearson M."/>
            <person name="Poon T.W."/>
            <person name="Priest M."/>
            <person name="Roberts A."/>
            <person name="Saif S."/>
            <person name="Shea T."/>
            <person name="Sykes S."/>
            <person name="Wortman J."/>
            <person name="Nusbaum C."/>
            <person name="Birren B."/>
        </authorList>
    </citation>
    <scope>NUCLEOTIDE SEQUENCE [LARGE SCALE GENOMIC DNA]</scope>
    <source>
        <strain evidence="3 4">P1569</strain>
    </source>
</reference>
<dbReference type="Pfam" id="PF00385">
    <property type="entry name" value="Chromo"/>
    <property type="match status" value="1"/>
</dbReference>
<dbReference type="InterPro" id="IPR023780">
    <property type="entry name" value="Chromo_domain"/>
</dbReference>
<dbReference type="InterPro" id="IPR000953">
    <property type="entry name" value="Chromo/chromo_shadow_dom"/>
</dbReference>
<feature type="region of interest" description="Disordered" evidence="1">
    <location>
        <begin position="61"/>
        <end position="134"/>
    </location>
</feature>
<evidence type="ECO:0000256" key="1">
    <source>
        <dbReference type="SAM" id="MobiDB-lite"/>
    </source>
</evidence>
<dbReference type="eggNOG" id="ENOG502SBNM">
    <property type="taxonomic scope" value="Eukaryota"/>
</dbReference>
<feature type="domain" description="Chromo" evidence="2">
    <location>
        <begin position="140"/>
        <end position="188"/>
    </location>
</feature>
<evidence type="ECO:0000313" key="4">
    <source>
        <dbReference type="Proteomes" id="UP000018721"/>
    </source>
</evidence>
<dbReference type="PROSITE" id="PS50013">
    <property type="entry name" value="CHROMO_2"/>
    <property type="match status" value="1"/>
</dbReference>
<dbReference type="Pfam" id="PF24626">
    <property type="entry name" value="SH3_Tf2-1"/>
    <property type="match status" value="1"/>
</dbReference>
<dbReference type="InterPro" id="IPR056924">
    <property type="entry name" value="SH3_Tf2-1"/>
</dbReference>
<dbReference type="Proteomes" id="UP000018721">
    <property type="component" value="Unassembled WGS sequence"/>
</dbReference>
<dbReference type="EMBL" id="ANIZ01000650">
    <property type="protein sequence ID" value="ETI53689.1"/>
    <property type="molecule type" value="Genomic_DNA"/>
</dbReference>
<dbReference type="InterPro" id="IPR016197">
    <property type="entry name" value="Chromo-like_dom_sf"/>
</dbReference>
<name>V9FQF7_PHYNI</name>
<proteinExistence type="predicted"/>
<protein>
    <recommendedName>
        <fullName evidence="2">Chromo domain-containing protein</fullName>
    </recommendedName>
</protein>
<organism evidence="3 4">
    <name type="scientific">Phytophthora nicotianae P1569</name>
    <dbReference type="NCBI Taxonomy" id="1317065"/>
    <lineage>
        <taxon>Eukaryota</taxon>
        <taxon>Sar</taxon>
        <taxon>Stramenopiles</taxon>
        <taxon>Oomycota</taxon>
        <taxon>Peronosporomycetes</taxon>
        <taxon>Peronosporales</taxon>
        <taxon>Peronosporaceae</taxon>
        <taxon>Phytophthora</taxon>
    </lineage>
</organism>
<dbReference type="SUPFAM" id="SSF54160">
    <property type="entry name" value="Chromo domain-like"/>
    <property type="match status" value="1"/>
</dbReference>
<evidence type="ECO:0000259" key="2">
    <source>
        <dbReference type="PROSITE" id="PS50013"/>
    </source>
</evidence>
<dbReference type="AlphaFoldDB" id="V9FQF7"/>
<sequence length="201" mass="23222">MRQVRDAMVSAVFKTNLRSRFIGPFKVVVRKGLAYTLSLLKKMRTHPLFYVGFLTPYQKPARGSCGAPNWQREDRPRSKNSPRGRTPLRDRPLGGERGRPRQGRREDAYAVPASGDSQRGNPAETRPPPALLDEHGESHYHVERYVAWRRRRYRTQYLAKWKGYPHSQNSWEFEVPLHEGCPDVVDAYALAHQLPMSHMTS</sequence>
<keyword evidence="4" id="KW-1185">Reference proteome</keyword>